<dbReference type="CDD" id="cd03221">
    <property type="entry name" value="ABCF_EF-3"/>
    <property type="match status" value="2"/>
</dbReference>
<name>A0A1H4DUT9_9GAMM</name>
<dbReference type="PANTHER" id="PTHR19211">
    <property type="entry name" value="ATP-BINDING TRANSPORT PROTEIN-RELATED"/>
    <property type="match status" value="1"/>
</dbReference>
<dbReference type="FunFam" id="3.40.50.300:FF:000011">
    <property type="entry name" value="Putative ABC transporter ATP-binding component"/>
    <property type="match status" value="1"/>
</dbReference>
<dbReference type="Gene3D" id="3.40.50.300">
    <property type="entry name" value="P-loop containing nucleotide triphosphate hydrolases"/>
    <property type="match status" value="2"/>
</dbReference>
<evidence type="ECO:0000256" key="3">
    <source>
        <dbReference type="ARBA" id="ARBA00022840"/>
    </source>
</evidence>
<dbReference type="GO" id="GO:0005524">
    <property type="term" value="F:ATP binding"/>
    <property type="evidence" value="ECO:0007669"/>
    <property type="project" value="UniProtKB-KW"/>
</dbReference>
<evidence type="ECO:0000256" key="7">
    <source>
        <dbReference type="SAM" id="MobiDB-lite"/>
    </source>
</evidence>
<feature type="domain" description="ABC transporter" evidence="8">
    <location>
        <begin position="372"/>
        <end position="586"/>
    </location>
</feature>
<comment type="similarity">
    <text evidence="4">Belongs to the ABC transporter superfamily. ABCF family. YheS subfamily.</text>
</comment>
<keyword evidence="10" id="KW-1185">Reference proteome</keyword>
<dbReference type="PANTHER" id="PTHR19211:SF14">
    <property type="entry name" value="ATP-BINDING CASSETTE SUB-FAMILY F MEMBER 1"/>
    <property type="match status" value="1"/>
</dbReference>
<dbReference type="InterPro" id="IPR017871">
    <property type="entry name" value="ABC_transporter-like_CS"/>
</dbReference>
<dbReference type="InterPro" id="IPR050611">
    <property type="entry name" value="ABCF"/>
</dbReference>
<feature type="coiled-coil region" evidence="6">
    <location>
        <begin position="615"/>
        <end position="649"/>
    </location>
</feature>
<dbReference type="PROSITE" id="PS50893">
    <property type="entry name" value="ABC_TRANSPORTER_2"/>
    <property type="match status" value="2"/>
</dbReference>
<dbReference type="FunFam" id="3.40.50.300:FF:002053">
    <property type="entry name" value="ABC transporter ATP-binding protein"/>
    <property type="match status" value="1"/>
</dbReference>
<evidence type="ECO:0000256" key="5">
    <source>
        <dbReference type="ARBA" id="ARBA00069073"/>
    </source>
</evidence>
<keyword evidence="2" id="KW-0547">Nucleotide-binding</keyword>
<dbReference type="EMBL" id="FNRJ01000007">
    <property type="protein sequence ID" value="SEA76356.1"/>
    <property type="molecule type" value="Genomic_DNA"/>
</dbReference>
<evidence type="ECO:0000256" key="4">
    <source>
        <dbReference type="ARBA" id="ARBA00061571"/>
    </source>
</evidence>
<evidence type="ECO:0000256" key="6">
    <source>
        <dbReference type="SAM" id="Coils"/>
    </source>
</evidence>
<dbReference type="SUPFAM" id="SSF52540">
    <property type="entry name" value="P-loop containing nucleoside triphosphate hydrolases"/>
    <property type="match status" value="2"/>
</dbReference>
<evidence type="ECO:0000259" key="8">
    <source>
        <dbReference type="PROSITE" id="PS50893"/>
    </source>
</evidence>
<keyword evidence="6" id="KW-0175">Coiled coil</keyword>
<feature type="compositionally biased region" description="Basic and acidic residues" evidence="7">
    <location>
        <begin position="582"/>
        <end position="591"/>
    </location>
</feature>
<keyword evidence="3 9" id="KW-0067">ATP-binding</keyword>
<keyword evidence="1" id="KW-0677">Repeat</keyword>
<dbReference type="SMART" id="SM00382">
    <property type="entry name" value="AAA"/>
    <property type="match status" value="2"/>
</dbReference>
<dbReference type="Pfam" id="PF12848">
    <property type="entry name" value="ABC_tran_Xtn"/>
    <property type="match status" value="1"/>
</dbReference>
<evidence type="ECO:0000256" key="2">
    <source>
        <dbReference type="ARBA" id="ARBA00022741"/>
    </source>
</evidence>
<accession>A0A1H4DUT9</accession>
<evidence type="ECO:0000256" key="1">
    <source>
        <dbReference type="ARBA" id="ARBA00022737"/>
    </source>
</evidence>
<dbReference type="GO" id="GO:0016887">
    <property type="term" value="F:ATP hydrolysis activity"/>
    <property type="evidence" value="ECO:0007669"/>
    <property type="project" value="InterPro"/>
</dbReference>
<dbReference type="InterPro" id="IPR003439">
    <property type="entry name" value="ABC_transporter-like_ATP-bd"/>
</dbReference>
<evidence type="ECO:0000313" key="9">
    <source>
        <dbReference type="EMBL" id="SEA76356.1"/>
    </source>
</evidence>
<reference evidence="10" key="1">
    <citation type="submission" date="2016-10" db="EMBL/GenBank/DDBJ databases">
        <authorList>
            <person name="Varghese N."/>
            <person name="Submissions S."/>
        </authorList>
    </citation>
    <scope>NUCLEOTIDE SEQUENCE [LARGE SCALE GENOMIC DNA]</scope>
    <source>
        <strain evidence="10">DSM 11526</strain>
    </source>
</reference>
<sequence>MIKLDALTGKPAGKQEAIDYGSLILQLQAALFNPRPRIKCQCVLPEKIFQTHAVLKSRAMIQIQNLSLHRGTQQLLAQTSLTFHAGWKVGIVGANGVGKSSLFKLLLGQLQPDGGELQLPSRLRIAHMAQEVDTSERSALDYVVDGDHRLRAVEAALAVAEAEHQANRIGELHAELDAMDGYRAEARAHQLLAGLGFAPDDAGRPVNSFSGGWRIRLNLAQALMCPSDLLLLDEPTNHLDLDATIWLEQWLRQYPGTLLLISHDRDFLDNVVSHIVHQAQQTLTLYKGNYTAFEGLRAEKLSQQQAAFEKQQARVEQIEQFVRRFRAKATKAKQAQSRLKELERMEQIAPAHVDSPFSFRFDTSDKISSPLLTLAEADLGYPDRTILKGQSLSLIPGARIGLLGANGAGKSTLIKTLVGDLELLIGERHEGEHLRIGYFAQHQLEALDMDASPLLHLQRISPDATDQELRNFLGSFGFIGDDALDPVGRFSGGEKARVALALIAWQQPNLLLLDEPTNHLDLEVRLALSLALQAFEGALILVSHDRHLLRNTVDQFLLVADGQISEFDGDLEDYHQWLAQQRREEQKRSEPETTNDSAAERSLSATERKELKRVQAEQRARLRPLKQQVARLEQQLEQVTTQIGDLETQLGDADLYSENRKTELKTLLQQQADLKQRQVQIETDWLDQLEALEQLEQSLED</sequence>
<dbReference type="Proteomes" id="UP000242469">
    <property type="component" value="Unassembled WGS sequence"/>
</dbReference>
<organism evidence="9 10">
    <name type="scientific">Marinobacterium iners DSM 11526</name>
    <dbReference type="NCBI Taxonomy" id="1122198"/>
    <lineage>
        <taxon>Bacteria</taxon>
        <taxon>Pseudomonadati</taxon>
        <taxon>Pseudomonadota</taxon>
        <taxon>Gammaproteobacteria</taxon>
        <taxon>Oceanospirillales</taxon>
        <taxon>Oceanospirillaceae</taxon>
        <taxon>Marinobacterium</taxon>
    </lineage>
</organism>
<feature type="region of interest" description="Disordered" evidence="7">
    <location>
        <begin position="582"/>
        <end position="610"/>
    </location>
</feature>
<feature type="domain" description="ABC transporter" evidence="8">
    <location>
        <begin position="61"/>
        <end position="305"/>
    </location>
</feature>
<gene>
    <name evidence="9" type="ORF">SAMN02745729_10717</name>
</gene>
<dbReference type="Pfam" id="PF00005">
    <property type="entry name" value="ABC_tran"/>
    <property type="match status" value="2"/>
</dbReference>
<protein>
    <recommendedName>
        <fullName evidence="5">Probable ATP-binding protein YheS</fullName>
    </recommendedName>
</protein>
<dbReference type="STRING" id="1122198.SAMN02745729_10717"/>
<dbReference type="InterPro" id="IPR027417">
    <property type="entry name" value="P-loop_NTPase"/>
</dbReference>
<dbReference type="PROSITE" id="PS00211">
    <property type="entry name" value="ABC_TRANSPORTER_1"/>
    <property type="match status" value="1"/>
</dbReference>
<evidence type="ECO:0000313" key="10">
    <source>
        <dbReference type="Proteomes" id="UP000242469"/>
    </source>
</evidence>
<proteinExistence type="inferred from homology"/>
<dbReference type="InterPro" id="IPR032781">
    <property type="entry name" value="ABC_tran_Xtn"/>
</dbReference>
<dbReference type="AlphaFoldDB" id="A0A1H4DUT9"/>
<dbReference type="InterPro" id="IPR003593">
    <property type="entry name" value="AAA+_ATPase"/>
</dbReference>